<dbReference type="PANTHER" id="PTHR13360:SF1">
    <property type="entry name" value="ACTIVATING SIGNAL COINTEGRATOR 1 COMPLEX SUBUNIT 1"/>
    <property type="match status" value="1"/>
</dbReference>
<dbReference type="Gene3D" id="3.90.1140.10">
    <property type="entry name" value="Cyclic phosphodiesterase"/>
    <property type="match status" value="1"/>
</dbReference>
<dbReference type="GO" id="GO:0006307">
    <property type="term" value="P:DNA alkylation repair"/>
    <property type="evidence" value="ECO:0007669"/>
    <property type="project" value="InterPro"/>
</dbReference>
<organism evidence="1 2">
    <name type="scientific">Armillaria luteobubalina</name>
    <dbReference type="NCBI Taxonomy" id="153913"/>
    <lineage>
        <taxon>Eukaryota</taxon>
        <taxon>Fungi</taxon>
        <taxon>Dikarya</taxon>
        <taxon>Basidiomycota</taxon>
        <taxon>Agaricomycotina</taxon>
        <taxon>Agaricomycetes</taxon>
        <taxon>Agaricomycetidae</taxon>
        <taxon>Agaricales</taxon>
        <taxon>Marasmiineae</taxon>
        <taxon>Physalacriaceae</taxon>
        <taxon>Armillaria</taxon>
    </lineage>
</organism>
<keyword evidence="2" id="KW-1185">Reference proteome</keyword>
<proteinExistence type="predicted"/>
<comment type="caution">
    <text evidence="1">The sequence shown here is derived from an EMBL/GenBank/DDBJ whole genome shotgun (WGS) entry which is preliminary data.</text>
</comment>
<dbReference type="AlphaFoldDB" id="A0AA39Q9R1"/>
<protein>
    <submittedName>
        <fullName evidence="1">Uncharacterized protein</fullName>
    </submittedName>
</protein>
<dbReference type="GO" id="GO:0005634">
    <property type="term" value="C:nucleus"/>
    <property type="evidence" value="ECO:0007669"/>
    <property type="project" value="TreeGrafter"/>
</dbReference>
<dbReference type="EMBL" id="JAUEPU010000011">
    <property type="protein sequence ID" value="KAK0498140.1"/>
    <property type="molecule type" value="Genomic_DNA"/>
</dbReference>
<gene>
    <name evidence="1" type="ORF">EDD18DRAFT_1350762</name>
</gene>
<dbReference type="InterPro" id="IPR009210">
    <property type="entry name" value="ASCC1"/>
</dbReference>
<sequence length="198" mass="22354">MARPTHFLRYLLARLVQLSTPELPICNLFAPDSTLCAGPQRVHLTLGVMNLTTESLPTALDILYRLPTLLPLTATASTITLDTLDVLKRESRRRAHIFREEGFITDTLPLKLHITLMDSTYRRPRAKRPQAFDYDAVLRQGGLLECFGMQESEYAQPPMAVTVSSYEAPRFHLRKMGSWDTDGAYVICGKAPLYKESV</sequence>
<evidence type="ECO:0000313" key="1">
    <source>
        <dbReference type="EMBL" id="KAK0498140.1"/>
    </source>
</evidence>
<dbReference type="GO" id="GO:0006355">
    <property type="term" value="P:regulation of DNA-templated transcription"/>
    <property type="evidence" value="ECO:0007669"/>
    <property type="project" value="TreeGrafter"/>
</dbReference>
<name>A0AA39Q9R1_9AGAR</name>
<evidence type="ECO:0000313" key="2">
    <source>
        <dbReference type="Proteomes" id="UP001175228"/>
    </source>
</evidence>
<dbReference type="Proteomes" id="UP001175228">
    <property type="component" value="Unassembled WGS sequence"/>
</dbReference>
<dbReference type="PANTHER" id="PTHR13360">
    <property type="entry name" value="ACTIVATING SIGNAL COINTEGRATOR 1 COMPLEX SUBUNIT 1"/>
    <property type="match status" value="1"/>
</dbReference>
<accession>A0AA39Q9R1</accession>
<reference evidence="1" key="1">
    <citation type="submission" date="2023-06" db="EMBL/GenBank/DDBJ databases">
        <authorList>
            <consortium name="Lawrence Berkeley National Laboratory"/>
            <person name="Ahrendt S."/>
            <person name="Sahu N."/>
            <person name="Indic B."/>
            <person name="Wong-Bajracharya J."/>
            <person name="Merenyi Z."/>
            <person name="Ke H.-M."/>
            <person name="Monk M."/>
            <person name="Kocsube S."/>
            <person name="Drula E."/>
            <person name="Lipzen A."/>
            <person name="Balint B."/>
            <person name="Henrissat B."/>
            <person name="Andreopoulos B."/>
            <person name="Martin F.M."/>
            <person name="Harder C.B."/>
            <person name="Rigling D."/>
            <person name="Ford K.L."/>
            <person name="Foster G.D."/>
            <person name="Pangilinan J."/>
            <person name="Papanicolaou A."/>
            <person name="Barry K."/>
            <person name="LaButti K."/>
            <person name="Viragh M."/>
            <person name="Koriabine M."/>
            <person name="Yan M."/>
            <person name="Riley R."/>
            <person name="Champramary S."/>
            <person name="Plett K.L."/>
            <person name="Tsai I.J."/>
            <person name="Slot J."/>
            <person name="Sipos G."/>
            <person name="Plett J."/>
            <person name="Nagy L.G."/>
            <person name="Grigoriev I.V."/>
        </authorList>
    </citation>
    <scope>NUCLEOTIDE SEQUENCE</scope>
    <source>
        <strain evidence="1">HWK02</strain>
    </source>
</reference>